<dbReference type="Gene3D" id="3.20.20.100">
    <property type="entry name" value="NADP-dependent oxidoreductase domain"/>
    <property type="match status" value="1"/>
</dbReference>
<comment type="caution">
    <text evidence="2">The sequence shown here is derived from an EMBL/GenBank/DDBJ whole genome shotgun (WGS) entry which is preliminary data.</text>
</comment>
<organism evidence="2 3">
    <name type="scientific">Rehmannia glutinosa</name>
    <name type="common">Chinese foxglove</name>
    <dbReference type="NCBI Taxonomy" id="99300"/>
    <lineage>
        <taxon>Eukaryota</taxon>
        <taxon>Viridiplantae</taxon>
        <taxon>Streptophyta</taxon>
        <taxon>Embryophyta</taxon>
        <taxon>Tracheophyta</taxon>
        <taxon>Spermatophyta</taxon>
        <taxon>Magnoliopsida</taxon>
        <taxon>eudicotyledons</taxon>
        <taxon>Gunneridae</taxon>
        <taxon>Pentapetalae</taxon>
        <taxon>asterids</taxon>
        <taxon>lamiids</taxon>
        <taxon>Lamiales</taxon>
        <taxon>Orobanchaceae</taxon>
        <taxon>Rehmannieae</taxon>
        <taxon>Rehmannia</taxon>
    </lineage>
</organism>
<dbReference type="InterPro" id="IPR018170">
    <property type="entry name" value="Aldo/ket_reductase_CS"/>
</dbReference>
<name>A0ABR0UDD9_REHGL</name>
<feature type="domain" description="NADP-dependent oxidoreductase" evidence="1">
    <location>
        <begin position="134"/>
        <end position="317"/>
    </location>
</feature>
<sequence length="348" mass="39518">MPAIGLGTGGSSASSAEQMIPLLLDAIAAGYRHIDTAALYGTEEFVGRAVAEAVDRGLVKSRDELFITSKLCCTDTHHDLVLPAIQESLRYFESLMIDERKEAGTHDLWLDCMSEEHSQDGSSRHWNWWRMIFSNRKLGLQYVDLYLIHWPVRIKMDGNNSMTMMTFDIKETWEAMEDCCRLGLAKSIGVSNFSCAKLSKILEIATIPPAVNQVELNVAWQQRKLVEFCKEKTIHVSAFSPLGAYGYFWGTHAVMDSPVLEDIAAAKNKTKAQVALRWIYEQGVSPIVRSFNKERMKENIQIFDWELTDEEVHKIEQQIPQNRACTGKEFVCPDGQYKSLEQLWDGEI</sequence>
<reference evidence="2 3" key="1">
    <citation type="journal article" date="2021" name="Comput. Struct. Biotechnol. J.">
        <title>De novo genome assembly of the potent medicinal plant Rehmannia glutinosa using nanopore technology.</title>
        <authorList>
            <person name="Ma L."/>
            <person name="Dong C."/>
            <person name="Song C."/>
            <person name="Wang X."/>
            <person name="Zheng X."/>
            <person name="Niu Y."/>
            <person name="Chen S."/>
            <person name="Feng W."/>
        </authorList>
    </citation>
    <scope>NUCLEOTIDE SEQUENCE [LARGE SCALE GENOMIC DNA]</scope>
    <source>
        <strain evidence="2">DH-2019</strain>
    </source>
</reference>
<dbReference type="PROSITE" id="PS00062">
    <property type="entry name" value="ALDOKETO_REDUCTASE_2"/>
    <property type="match status" value="1"/>
</dbReference>
<dbReference type="PRINTS" id="PR00069">
    <property type="entry name" value="ALDKETRDTASE"/>
</dbReference>
<dbReference type="PROSITE" id="PS00798">
    <property type="entry name" value="ALDOKETO_REDUCTASE_1"/>
    <property type="match status" value="1"/>
</dbReference>
<dbReference type="InterPro" id="IPR020471">
    <property type="entry name" value="AKR"/>
</dbReference>
<accession>A0ABR0UDD9</accession>
<dbReference type="PROSITE" id="PS00063">
    <property type="entry name" value="ALDOKETO_REDUCTASE_3"/>
    <property type="match status" value="1"/>
</dbReference>
<dbReference type="PANTHER" id="PTHR11732">
    <property type="entry name" value="ALDO/KETO REDUCTASE"/>
    <property type="match status" value="1"/>
</dbReference>
<feature type="domain" description="NADP-dependent oxidoreductase" evidence="1">
    <location>
        <begin position="4"/>
        <end position="94"/>
    </location>
</feature>
<proteinExistence type="predicted"/>
<evidence type="ECO:0000259" key="1">
    <source>
        <dbReference type="Pfam" id="PF00248"/>
    </source>
</evidence>
<dbReference type="PIRSF" id="PIRSF000097">
    <property type="entry name" value="AKR"/>
    <property type="match status" value="1"/>
</dbReference>
<dbReference type="Proteomes" id="UP001318860">
    <property type="component" value="Unassembled WGS sequence"/>
</dbReference>
<dbReference type="InterPro" id="IPR036812">
    <property type="entry name" value="NAD(P)_OxRdtase_dom_sf"/>
</dbReference>
<dbReference type="InterPro" id="IPR023210">
    <property type="entry name" value="NADP_OxRdtase_dom"/>
</dbReference>
<protein>
    <recommendedName>
        <fullName evidence="1">NADP-dependent oxidoreductase domain-containing protein</fullName>
    </recommendedName>
</protein>
<evidence type="ECO:0000313" key="3">
    <source>
        <dbReference type="Proteomes" id="UP001318860"/>
    </source>
</evidence>
<dbReference type="Pfam" id="PF00248">
    <property type="entry name" value="Aldo_ket_red"/>
    <property type="match status" value="2"/>
</dbReference>
<dbReference type="EMBL" id="JABTTQ020003060">
    <property type="protein sequence ID" value="KAK6120544.1"/>
    <property type="molecule type" value="Genomic_DNA"/>
</dbReference>
<gene>
    <name evidence="2" type="ORF">DH2020_045710</name>
</gene>
<keyword evidence="3" id="KW-1185">Reference proteome</keyword>
<dbReference type="SUPFAM" id="SSF51430">
    <property type="entry name" value="NAD(P)-linked oxidoreductase"/>
    <property type="match status" value="1"/>
</dbReference>
<evidence type="ECO:0000313" key="2">
    <source>
        <dbReference type="EMBL" id="KAK6120544.1"/>
    </source>
</evidence>